<dbReference type="Gene3D" id="1.10.260.40">
    <property type="entry name" value="lambda repressor-like DNA-binding domains"/>
    <property type="match status" value="1"/>
</dbReference>
<evidence type="ECO:0000313" key="5">
    <source>
        <dbReference type="EMBL" id="MDQ0104790.1"/>
    </source>
</evidence>
<dbReference type="GO" id="GO:0003677">
    <property type="term" value="F:DNA binding"/>
    <property type="evidence" value="ECO:0007669"/>
    <property type="project" value="UniProtKB-KW"/>
</dbReference>
<proteinExistence type="predicted"/>
<dbReference type="InterPro" id="IPR046335">
    <property type="entry name" value="LacI/GalR-like_sensor"/>
</dbReference>
<organism evidence="5 6">
    <name type="scientific">Paenarthrobacter nicotinovorans</name>
    <name type="common">Arthrobacter nicotinovorans</name>
    <dbReference type="NCBI Taxonomy" id="29320"/>
    <lineage>
        <taxon>Bacteria</taxon>
        <taxon>Bacillati</taxon>
        <taxon>Actinomycetota</taxon>
        <taxon>Actinomycetes</taxon>
        <taxon>Micrococcales</taxon>
        <taxon>Micrococcaceae</taxon>
        <taxon>Paenarthrobacter</taxon>
    </lineage>
</organism>
<dbReference type="SUPFAM" id="SSF53822">
    <property type="entry name" value="Periplasmic binding protein-like I"/>
    <property type="match status" value="1"/>
</dbReference>
<keyword evidence="2 5" id="KW-0238">DNA-binding</keyword>
<name>A0ABT9TTP0_PAENI</name>
<keyword evidence="1" id="KW-0805">Transcription regulation</keyword>
<dbReference type="InterPro" id="IPR028082">
    <property type="entry name" value="Peripla_BP_I"/>
</dbReference>
<dbReference type="Pfam" id="PF13377">
    <property type="entry name" value="Peripla_BP_3"/>
    <property type="match status" value="1"/>
</dbReference>
<dbReference type="PROSITE" id="PS00356">
    <property type="entry name" value="HTH_LACI_1"/>
    <property type="match status" value="1"/>
</dbReference>
<dbReference type="Proteomes" id="UP001244563">
    <property type="component" value="Unassembled WGS sequence"/>
</dbReference>
<dbReference type="Gene3D" id="3.40.50.2300">
    <property type="match status" value="2"/>
</dbReference>
<protein>
    <submittedName>
        <fullName evidence="5">DNA-binding LacI/PurR family transcriptional regulator</fullName>
    </submittedName>
</protein>
<dbReference type="InterPro" id="IPR010982">
    <property type="entry name" value="Lambda_DNA-bd_dom_sf"/>
</dbReference>
<feature type="domain" description="HTH lacI-type" evidence="4">
    <location>
        <begin position="2"/>
        <end position="56"/>
    </location>
</feature>
<dbReference type="PANTHER" id="PTHR30146">
    <property type="entry name" value="LACI-RELATED TRANSCRIPTIONAL REPRESSOR"/>
    <property type="match status" value="1"/>
</dbReference>
<dbReference type="EMBL" id="JAUSSW010000024">
    <property type="protein sequence ID" value="MDQ0104790.1"/>
    <property type="molecule type" value="Genomic_DNA"/>
</dbReference>
<evidence type="ECO:0000256" key="3">
    <source>
        <dbReference type="ARBA" id="ARBA00023163"/>
    </source>
</evidence>
<evidence type="ECO:0000313" key="6">
    <source>
        <dbReference type="Proteomes" id="UP001244563"/>
    </source>
</evidence>
<gene>
    <name evidence="5" type="ORF">J2T10_004466</name>
</gene>
<comment type="caution">
    <text evidence="5">The sequence shown here is derived from an EMBL/GenBank/DDBJ whole genome shotgun (WGS) entry which is preliminary data.</text>
</comment>
<dbReference type="InterPro" id="IPR000843">
    <property type="entry name" value="HTH_LacI"/>
</dbReference>
<dbReference type="PROSITE" id="PS50932">
    <property type="entry name" value="HTH_LACI_2"/>
    <property type="match status" value="1"/>
</dbReference>
<evidence type="ECO:0000256" key="2">
    <source>
        <dbReference type="ARBA" id="ARBA00023125"/>
    </source>
</evidence>
<dbReference type="SUPFAM" id="SSF47413">
    <property type="entry name" value="lambda repressor-like DNA-binding domains"/>
    <property type="match status" value="1"/>
</dbReference>
<evidence type="ECO:0000256" key="1">
    <source>
        <dbReference type="ARBA" id="ARBA00023015"/>
    </source>
</evidence>
<accession>A0ABT9TTP0</accession>
<dbReference type="RefSeq" id="WP_231949242.1">
    <property type="nucleotide sequence ID" value="NZ_BDDW01000028.1"/>
</dbReference>
<keyword evidence="3" id="KW-0804">Transcription</keyword>
<keyword evidence="6" id="KW-1185">Reference proteome</keyword>
<dbReference type="Pfam" id="PF00356">
    <property type="entry name" value="LacI"/>
    <property type="match status" value="1"/>
</dbReference>
<dbReference type="PRINTS" id="PR00036">
    <property type="entry name" value="HTHLACI"/>
</dbReference>
<dbReference type="SMART" id="SM00354">
    <property type="entry name" value="HTH_LACI"/>
    <property type="match status" value="1"/>
</dbReference>
<sequence>MTTIQDVAAAAGVSRQTVSNVLNSPAIVRPGTREKVEAAVAALGYRPHASARRLRTQKSATIGIRLDPLAADGISGSILDRFLRALTERADRRNLRVLLYTAADATEEIHQFKRLREGADVDAFVLTSTFHGDPRTRWLIENSHPFVTFGRPWGADDETDPQHPWVDVNGRHGISQATTHLLNTGLRRVAYIGWPSPSGTGDDRRMGWRHAMEQSSGLNPGLIASMSAAVDDGVVSGAQAMRELESKFREIDAVVCASDALALGAFMQSGGLIPITGYDNTPVSSSIGISSVDQPIEEVAEGVLELLLGGRNGHAYPEAPGGQPTHRLLEPRLIVRAPLVKVIPTR</sequence>
<dbReference type="PANTHER" id="PTHR30146:SF109">
    <property type="entry name" value="HTH-TYPE TRANSCRIPTIONAL REGULATOR GALS"/>
    <property type="match status" value="1"/>
</dbReference>
<dbReference type="CDD" id="cd01392">
    <property type="entry name" value="HTH_LacI"/>
    <property type="match status" value="1"/>
</dbReference>
<reference evidence="5 6" key="1">
    <citation type="submission" date="2023-07" db="EMBL/GenBank/DDBJ databases">
        <title>Sorghum-associated microbial communities from plants grown in Nebraska, USA.</title>
        <authorList>
            <person name="Schachtman D."/>
        </authorList>
    </citation>
    <scope>NUCLEOTIDE SEQUENCE [LARGE SCALE GENOMIC DNA]</scope>
    <source>
        <strain evidence="5 6">CC523</strain>
    </source>
</reference>
<evidence type="ECO:0000259" key="4">
    <source>
        <dbReference type="PROSITE" id="PS50932"/>
    </source>
</evidence>